<comment type="similarity">
    <text evidence="1">Belongs to the RNase PH family.</text>
</comment>
<dbReference type="WBParaSite" id="SPAL_0000608600.1">
    <property type="protein sequence ID" value="SPAL_0000608600.1"/>
    <property type="gene ID" value="SPAL_0000608600"/>
</dbReference>
<dbReference type="AlphaFoldDB" id="A0A0N5BJG0"/>
<dbReference type="Gene3D" id="3.30.230.70">
    <property type="entry name" value="GHMP Kinase, N-terminal domain"/>
    <property type="match status" value="1"/>
</dbReference>
<keyword evidence="3" id="KW-1185">Reference proteome</keyword>
<protein>
    <submittedName>
        <fullName evidence="4">RNase_PH domain-containing protein</fullName>
    </submittedName>
</protein>
<evidence type="ECO:0000313" key="3">
    <source>
        <dbReference type="Proteomes" id="UP000046392"/>
    </source>
</evidence>
<dbReference type="PANTHER" id="PTHR11953:SF0">
    <property type="entry name" value="EXOSOME COMPLEX COMPONENT RRP41"/>
    <property type="match status" value="1"/>
</dbReference>
<dbReference type="SUPFAM" id="SSF55666">
    <property type="entry name" value="Ribonuclease PH domain 2-like"/>
    <property type="match status" value="1"/>
</dbReference>
<dbReference type="GO" id="GO:0000176">
    <property type="term" value="C:nuclear exosome (RNase complex)"/>
    <property type="evidence" value="ECO:0007669"/>
    <property type="project" value="TreeGrafter"/>
</dbReference>
<dbReference type="InterPro" id="IPR027408">
    <property type="entry name" value="PNPase/RNase_PH_dom_sf"/>
</dbReference>
<dbReference type="GO" id="GO:0071051">
    <property type="term" value="P:poly(A)-dependent snoRNA 3'-end processing"/>
    <property type="evidence" value="ECO:0007669"/>
    <property type="project" value="TreeGrafter"/>
</dbReference>
<evidence type="ECO:0000259" key="2">
    <source>
        <dbReference type="Pfam" id="PF01138"/>
    </source>
</evidence>
<sequence>MVTFDEEKSSCSLWNFNLNDLKRPKKEENGEVKMEVDTSESTKINYTFRDILISSDILSGCYASGYAKFGKTEVIAYLDTAQFIDDTSSSEQKIVRFKLDVDFKNELIDIPRIFYAVLREPNRTVKYKINITVKHNDGGLLPAAILAVNIALMKASIQLSDIVIAVTIGIVKGTEEVVVDPDAKTLEKCCATLNYGICPNLNMVVLLDQVGCSEKYNNKKLRDLGHRACIILKDKIFKELPNLFKPDSQ</sequence>
<dbReference type="Proteomes" id="UP000046392">
    <property type="component" value="Unplaced"/>
</dbReference>
<dbReference type="InterPro" id="IPR050080">
    <property type="entry name" value="RNase_PH"/>
</dbReference>
<dbReference type="STRING" id="174720.A0A0N5BJG0"/>
<dbReference type="GO" id="GO:0000177">
    <property type="term" value="C:cytoplasmic exosome (RNase complex)"/>
    <property type="evidence" value="ECO:0007669"/>
    <property type="project" value="TreeGrafter"/>
</dbReference>
<evidence type="ECO:0000256" key="1">
    <source>
        <dbReference type="ARBA" id="ARBA00006678"/>
    </source>
</evidence>
<dbReference type="InterPro" id="IPR001247">
    <property type="entry name" value="ExoRNase_PH_dom1"/>
</dbReference>
<name>A0A0N5BJG0_STREA</name>
<dbReference type="InterPro" id="IPR020568">
    <property type="entry name" value="Ribosomal_Su5_D2-typ_SF"/>
</dbReference>
<dbReference type="Pfam" id="PF01138">
    <property type="entry name" value="RNase_PH"/>
    <property type="match status" value="1"/>
</dbReference>
<dbReference type="GO" id="GO:0034475">
    <property type="term" value="P:U4 snRNA 3'-end processing"/>
    <property type="evidence" value="ECO:0007669"/>
    <property type="project" value="TreeGrafter"/>
</dbReference>
<dbReference type="SUPFAM" id="SSF54211">
    <property type="entry name" value="Ribosomal protein S5 domain 2-like"/>
    <property type="match status" value="1"/>
</dbReference>
<organism evidence="3 4">
    <name type="scientific">Strongyloides papillosus</name>
    <name type="common">Intestinal threadworm</name>
    <dbReference type="NCBI Taxonomy" id="174720"/>
    <lineage>
        <taxon>Eukaryota</taxon>
        <taxon>Metazoa</taxon>
        <taxon>Ecdysozoa</taxon>
        <taxon>Nematoda</taxon>
        <taxon>Chromadorea</taxon>
        <taxon>Rhabditida</taxon>
        <taxon>Tylenchina</taxon>
        <taxon>Panagrolaimomorpha</taxon>
        <taxon>Strongyloidoidea</taxon>
        <taxon>Strongyloididae</taxon>
        <taxon>Strongyloides</taxon>
    </lineage>
</organism>
<dbReference type="GO" id="GO:0003723">
    <property type="term" value="F:RNA binding"/>
    <property type="evidence" value="ECO:0007669"/>
    <property type="project" value="TreeGrafter"/>
</dbReference>
<reference evidence="4" key="1">
    <citation type="submission" date="2017-02" db="UniProtKB">
        <authorList>
            <consortium name="WormBaseParasite"/>
        </authorList>
    </citation>
    <scope>IDENTIFICATION</scope>
</reference>
<evidence type="ECO:0000313" key="4">
    <source>
        <dbReference type="WBParaSite" id="SPAL_0000608600.1"/>
    </source>
</evidence>
<accession>A0A0N5BJG0</accession>
<dbReference type="InterPro" id="IPR036345">
    <property type="entry name" value="ExoRNase_PH_dom2_sf"/>
</dbReference>
<proteinExistence type="inferred from homology"/>
<feature type="domain" description="Exoribonuclease phosphorolytic" evidence="2">
    <location>
        <begin position="48"/>
        <end position="157"/>
    </location>
</feature>
<dbReference type="GO" id="GO:0005730">
    <property type="term" value="C:nucleolus"/>
    <property type="evidence" value="ECO:0007669"/>
    <property type="project" value="TreeGrafter"/>
</dbReference>
<dbReference type="GO" id="GO:0071028">
    <property type="term" value="P:nuclear mRNA surveillance"/>
    <property type="evidence" value="ECO:0007669"/>
    <property type="project" value="TreeGrafter"/>
</dbReference>
<dbReference type="GO" id="GO:0016075">
    <property type="term" value="P:rRNA catabolic process"/>
    <property type="evidence" value="ECO:0007669"/>
    <property type="project" value="TreeGrafter"/>
</dbReference>
<dbReference type="PANTHER" id="PTHR11953">
    <property type="entry name" value="EXOSOME COMPLEX COMPONENT"/>
    <property type="match status" value="1"/>
</dbReference>